<keyword evidence="5" id="KW-0547">Nucleotide-binding</keyword>
<dbReference type="AlphaFoldDB" id="A0A139Y865"/>
<feature type="compositionally biased region" description="Basic and acidic residues" evidence="12">
    <location>
        <begin position="399"/>
        <end position="423"/>
    </location>
</feature>
<dbReference type="SUPFAM" id="SSF52540">
    <property type="entry name" value="P-loop containing nucleoside triphosphate hydrolases"/>
    <property type="match status" value="1"/>
</dbReference>
<dbReference type="GO" id="GO:0030915">
    <property type="term" value="C:Smc5-Smc6 complex"/>
    <property type="evidence" value="ECO:0007669"/>
    <property type="project" value="TreeGrafter"/>
</dbReference>
<evidence type="ECO:0000259" key="13">
    <source>
        <dbReference type="Pfam" id="PF13476"/>
    </source>
</evidence>
<feature type="non-terminal residue" evidence="14">
    <location>
        <position position="1032"/>
    </location>
</feature>
<comment type="caution">
    <text evidence="14">The sequence shown here is derived from an EMBL/GenBank/DDBJ whole genome shotgun (WGS) entry which is preliminary data.</text>
</comment>
<evidence type="ECO:0000256" key="11">
    <source>
        <dbReference type="ARBA" id="ARBA00023242"/>
    </source>
</evidence>
<keyword evidence="10" id="KW-0234">DNA repair</keyword>
<feature type="compositionally biased region" description="Basic and acidic residues" evidence="12">
    <location>
        <begin position="286"/>
        <end position="295"/>
    </location>
</feature>
<feature type="compositionally biased region" description="Low complexity" evidence="12">
    <location>
        <begin position="451"/>
        <end position="474"/>
    </location>
</feature>
<evidence type="ECO:0000256" key="8">
    <source>
        <dbReference type="ARBA" id="ARBA00023054"/>
    </source>
</evidence>
<name>A0A139Y865_TOXGO</name>
<evidence type="ECO:0000256" key="1">
    <source>
        <dbReference type="ARBA" id="ARBA00004123"/>
    </source>
</evidence>
<sequence>MEAPNTAEKTRGDCSLAFPLATAKLPSHRNRRRADQQAAVPRDEPPASPASTASFYSVESDSACGENISSETSPAMKGVPSLALEALSSDLESPSPPLRKRRFVGSSQSNFTLGAAPSSLPRKQLTHSREVRHLHASTQASRRQRDTSLPSTDAKLDSLPSSSPSSRSPSSPSSASSSCVNYSTAGSREASGQMAENSESAGSCASGAHAPAEGGEREPRGSQRRLPVNGRRSLHSPAAAHASLRSGASSGCPSSRSAGGLRDLIRRAPDLFREKAERLSSGSETADERRMEAKFPKSTGRLQCRKSRREVASSSSNLRSLARDRGSGTEGGSGEGTRRRALSIQGLLAMTHPQLAVKLETKGVQRRGRPQGAAPASDDEVIVIPSSSDSSPRSPTRQDPVELERHSDVLKRREGKQRAEKPVSSKKRHNEGFEAVILSDSDDEGQNTPQSPSSSSSSLLFSSSSASSSSSGAPNCAAAVEAACEALGPPVGWRSAGNHPRSRAREGRRGDSTPSPERRRASPSSDEEATPWRGASEDVESPKTTRRLSARVRQLPFYGTAGKITRVELRDFLNHRHLTWTPGSHCNVVTGMNGSGKSALARAILFCCGAESCGSSAGAGGDRVKLFEFIRQYWAEDGPRMAEVKVTFSNYRGASEAADAPRELSAVLQMKRELLQSCDDSPNSSPAADAAVGARGAEGAGSRAFHPEVWGSTLTIIRRVWKKPVSARGGEGENEQWTTDRSAFFLSAGRGGCVSGMQPVKKEKVLRVLESFGLDFANPAVFLTQDKSKTLLVASKEEDLYSFFTQVTGLEEASLQLRALAGKLYETETEIAKYTSSLGSFLDQVEVWKRAEAEVTHLKKQETSLARLKDLLPLLELRERRGEVEEVRKKVKRLEQEVEAAREKEQAAAEQCAALGGRRTMEQKRRQQEELERISQELLARQREQRDLRLDVKRLEREIVGKANAKKHEEELQTQVEERLRTAEETSAARRAQFAAADEKESSADFDRHLALVEDRRKQLEEAVAVHAAHRA</sequence>
<comment type="subcellular location">
    <subcellularLocation>
        <location evidence="2">Chromosome</location>
    </subcellularLocation>
    <subcellularLocation>
        <location evidence="1">Nucleus</location>
    </subcellularLocation>
</comment>
<dbReference type="GO" id="GO:0005634">
    <property type="term" value="C:nucleus"/>
    <property type="evidence" value="ECO:0007669"/>
    <property type="project" value="UniProtKB-SubCell"/>
</dbReference>
<feature type="compositionally biased region" description="Low complexity" evidence="12">
    <location>
        <begin position="158"/>
        <end position="178"/>
    </location>
</feature>
<evidence type="ECO:0000256" key="12">
    <source>
        <dbReference type="SAM" id="MobiDB-lite"/>
    </source>
</evidence>
<evidence type="ECO:0000256" key="4">
    <source>
        <dbReference type="ARBA" id="ARBA00022454"/>
    </source>
</evidence>
<dbReference type="GO" id="GO:0016887">
    <property type="term" value="F:ATP hydrolysis activity"/>
    <property type="evidence" value="ECO:0007669"/>
    <property type="project" value="InterPro"/>
</dbReference>
<feature type="region of interest" description="Disordered" evidence="12">
    <location>
        <begin position="979"/>
        <end position="1001"/>
    </location>
</feature>
<dbReference type="PANTHER" id="PTHR19306:SF6">
    <property type="entry name" value="STRUCTURAL MAINTENANCE OF CHROMOSOMES PROTEIN 6"/>
    <property type="match status" value="1"/>
</dbReference>
<dbReference type="InterPro" id="IPR027417">
    <property type="entry name" value="P-loop_NTPase"/>
</dbReference>
<organism evidence="14 15">
    <name type="scientific">Toxoplasma gondii ARI</name>
    <dbReference type="NCBI Taxonomy" id="1074872"/>
    <lineage>
        <taxon>Eukaryota</taxon>
        <taxon>Sar</taxon>
        <taxon>Alveolata</taxon>
        <taxon>Apicomplexa</taxon>
        <taxon>Conoidasida</taxon>
        <taxon>Coccidia</taxon>
        <taxon>Eucoccidiorida</taxon>
        <taxon>Eimeriorina</taxon>
        <taxon>Sarcocystidae</taxon>
        <taxon>Toxoplasma</taxon>
    </lineage>
</organism>
<evidence type="ECO:0000256" key="3">
    <source>
        <dbReference type="ARBA" id="ARBA00006793"/>
    </source>
</evidence>
<feature type="region of interest" description="Disordered" evidence="12">
    <location>
        <begin position="359"/>
        <end position="474"/>
    </location>
</feature>
<dbReference type="Pfam" id="PF13476">
    <property type="entry name" value="AAA_23"/>
    <property type="match status" value="1"/>
</dbReference>
<gene>
    <name evidence="14" type="ORF">TGARI_309400A</name>
</gene>
<feature type="compositionally biased region" description="Low complexity" evidence="12">
    <location>
        <begin position="80"/>
        <end position="93"/>
    </location>
</feature>
<feature type="compositionally biased region" description="Polar residues" evidence="12">
    <location>
        <begin position="49"/>
        <end position="60"/>
    </location>
</feature>
<keyword evidence="11" id="KW-0539">Nucleus</keyword>
<feature type="compositionally biased region" description="Basic and acidic residues" evidence="12">
    <location>
        <begin position="979"/>
        <end position="988"/>
    </location>
</feature>
<evidence type="ECO:0000256" key="6">
    <source>
        <dbReference type="ARBA" id="ARBA00022763"/>
    </source>
</evidence>
<comment type="similarity">
    <text evidence="3">Belongs to the SMC family. SMC6 subfamily.</text>
</comment>
<feature type="compositionally biased region" description="Low complexity" evidence="12">
    <location>
        <begin position="382"/>
        <end position="398"/>
    </location>
</feature>
<dbReference type="Gene3D" id="3.40.50.300">
    <property type="entry name" value="P-loop containing nucleotide triphosphate hydrolases"/>
    <property type="match status" value="1"/>
</dbReference>
<evidence type="ECO:0000313" key="14">
    <source>
        <dbReference type="EMBL" id="KYF47469.1"/>
    </source>
</evidence>
<keyword evidence="4" id="KW-0158">Chromosome</keyword>
<dbReference type="GO" id="GO:0000724">
    <property type="term" value="P:double-strand break repair via homologous recombination"/>
    <property type="evidence" value="ECO:0007669"/>
    <property type="project" value="TreeGrafter"/>
</dbReference>
<dbReference type="GO" id="GO:0003697">
    <property type="term" value="F:single-stranded DNA binding"/>
    <property type="evidence" value="ECO:0007669"/>
    <property type="project" value="TreeGrafter"/>
</dbReference>
<feature type="compositionally biased region" description="Basic and acidic residues" evidence="12">
    <location>
        <begin position="263"/>
        <end position="278"/>
    </location>
</feature>
<dbReference type="EMBL" id="AGQS02003655">
    <property type="protein sequence ID" value="KYF47469.1"/>
    <property type="molecule type" value="Genomic_DNA"/>
</dbReference>
<evidence type="ECO:0000256" key="5">
    <source>
        <dbReference type="ARBA" id="ARBA00022741"/>
    </source>
</evidence>
<keyword evidence="8" id="KW-0175">Coiled coil</keyword>
<dbReference type="GO" id="GO:0003684">
    <property type="term" value="F:damaged DNA binding"/>
    <property type="evidence" value="ECO:0007669"/>
    <property type="project" value="TreeGrafter"/>
</dbReference>
<feature type="compositionally biased region" description="Basic and acidic residues" evidence="12">
    <location>
        <begin position="503"/>
        <end position="520"/>
    </location>
</feature>
<dbReference type="GO" id="GO:0035861">
    <property type="term" value="C:site of double-strand break"/>
    <property type="evidence" value="ECO:0007669"/>
    <property type="project" value="TreeGrafter"/>
</dbReference>
<keyword evidence="6" id="KW-0227">DNA damage</keyword>
<keyword evidence="9" id="KW-0233">DNA recombination</keyword>
<reference evidence="14 15" key="1">
    <citation type="journal article" date="2016" name="Nat. Commun.">
        <title>Local admixture of amplified and diversified secreted pathogenesis determinants shapes mosaic Toxoplasma gondii genomes.</title>
        <authorList>
            <person name="Lorenzi H."/>
            <person name="Khan A."/>
            <person name="Behnke M.S."/>
            <person name="Namasivayam S."/>
            <person name="Swapna L.S."/>
            <person name="Hadjithomas M."/>
            <person name="Karamycheva S."/>
            <person name="Pinney D."/>
            <person name="Brunk B.P."/>
            <person name="Ajioka J.W."/>
            <person name="Ajzenberg D."/>
            <person name="Boothroyd J.C."/>
            <person name="Boyle J.P."/>
            <person name="Darde M.L."/>
            <person name="Diaz-Miranda M.A."/>
            <person name="Dubey J.P."/>
            <person name="Fritz H.M."/>
            <person name="Gennari S.M."/>
            <person name="Gregory B.D."/>
            <person name="Kim K."/>
            <person name="Saeij J.P."/>
            <person name="Su C."/>
            <person name="White M.W."/>
            <person name="Zhu X.Q."/>
            <person name="Howe D.K."/>
            <person name="Rosenthal B.M."/>
            <person name="Grigg M.E."/>
            <person name="Parkinson J."/>
            <person name="Liu L."/>
            <person name="Kissinger J.C."/>
            <person name="Roos D.S."/>
            <person name="Sibley L.D."/>
        </authorList>
    </citation>
    <scope>NUCLEOTIDE SEQUENCE [LARGE SCALE GENOMIC DNA]</scope>
    <source>
        <strain evidence="14 15">ARI</strain>
    </source>
</reference>
<dbReference type="GO" id="GO:0005524">
    <property type="term" value="F:ATP binding"/>
    <property type="evidence" value="ECO:0007669"/>
    <property type="project" value="UniProtKB-KW"/>
</dbReference>
<feature type="region of interest" description="Disordered" evidence="12">
    <location>
        <begin position="489"/>
        <end position="547"/>
    </location>
</feature>
<dbReference type="VEuPathDB" id="ToxoDB:TGARI_309400A"/>
<evidence type="ECO:0000256" key="10">
    <source>
        <dbReference type="ARBA" id="ARBA00023204"/>
    </source>
</evidence>
<accession>A0A139Y865</accession>
<dbReference type="Proteomes" id="UP000074247">
    <property type="component" value="Unassembled WGS sequence"/>
</dbReference>
<feature type="compositionally biased region" description="Polar residues" evidence="12">
    <location>
        <begin position="136"/>
        <end position="151"/>
    </location>
</feature>
<dbReference type="PANTHER" id="PTHR19306">
    <property type="entry name" value="STRUCTURAL MAINTENANCE OF CHROMOSOMES 5,6 SMC5, SMC6"/>
    <property type="match status" value="1"/>
</dbReference>
<evidence type="ECO:0000256" key="9">
    <source>
        <dbReference type="ARBA" id="ARBA00023172"/>
    </source>
</evidence>
<feature type="domain" description="Rad50/SbcC-type AAA" evidence="13">
    <location>
        <begin position="566"/>
        <end position="899"/>
    </location>
</feature>
<feature type="compositionally biased region" description="Low complexity" evidence="12">
    <location>
        <begin position="235"/>
        <end position="260"/>
    </location>
</feature>
<proteinExistence type="inferred from homology"/>
<evidence type="ECO:0000256" key="7">
    <source>
        <dbReference type="ARBA" id="ARBA00022840"/>
    </source>
</evidence>
<evidence type="ECO:0000313" key="15">
    <source>
        <dbReference type="Proteomes" id="UP000074247"/>
    </source>
</evidence>
<evidence type="ECO:0000256" key="2">
    <source>
        <dbReference type="ARBA" id="ARBA00004286"/>
    </source>
</evidence>
<dbReference type="OrthoDB" id="10072614at2759"/>
<dbReference type="InterPro" id="IPR038729">
    <property type="entry name" value="Rad50/SbcC_AAA"/>
</dbReference>
<feature type="compositionally biased region" description="Polar residues" evidence="12">
    <location>
        <begin position="194"/>
        <end position="203"/>
    </location>
</feature>
<keyword evidence="7" id="KW-0067">ATP-binding</keyword>
<protein>
    <submittedName>
        <fullName evidence="14">RecF/RecN/SMC N terminal domain-containing protein</fullName>
    </submittedName>
</protein>
<feature type="region of interest" description="Disordered" evidence="12">
    <location>
        <begin position="1"/>
        <end position="341"/>
    </location>
</feature>